<accession>A0A285J0W9</accession>
<evidence type="ECO:0000256" key="1">
    <source>
        <dbReference type="SAM" id="Phobius"/>
    </source>
</evidence>
<dbReference type="AlphaFoldDB" id="A0A285J0W9"/>
<dbReference type="RefSeq" id="WP_097111705.1">
    <property type="nucleotide sequence ID" value="NZ_OBEB01000005.1"/>
</dbReference>
<keyword evidence="1" id="KW-0472">Membrane</keyword>
<proteinExistence type="predicted"/>
<name>A0A285J0W9_9GAMM</name>
<sequence length="374" mass="42501">MGLDGKDVEDYESTFFRAYEFHSFRINYLPQLDAQGQYQVKGGTYDVRLRDPDKKNLIIFTLVVLLIFSIYLLIHTKGQAAGAYTFMAAVLGFIGAFITIVNSQKLNAIKISIDGIEGVFGKADSKIKAQIRKNTSQGNHADTSEYTYHKKPRVTVQNVIMKVKSITGVYERSLFLTTLAIKSDTPVFEKLVSPSYEHYQFILDVEVGHLSDILNAAEKLCQGITGKAYDAMLIQNYIGADLNSLLTDLLPYIYARREIHIKRVHGRVDSLKQYRNGSIADGKLYAMKEETHDLLYEHLEYYCYKWYWTGPLMPVGFSYFHERVRGVYHVCGLALQQAAAAAQVQPEDVLPYLQIAARYHRLLQGTSANIDYQI</sequence>
<reference evidence="3" key="1">
    <citation type="submission" date="2017-09" db="EMBL/GenBank/DDBJ databases">
        <authorList>
            <person name="Varghese N."/>
            <person name="Submissions S."/>
        </authorList>
    </citation>
    <scope>NUCLEOTIDE SEQUENCE [LARGE SCALE GENOMIC DNA]</scope>
    <source>
        <strain evidence="3">CGMCC 1.12461</strain>
    </source>
</reference>
<organism evidence="2 3">
    <name type="scientific">Arsukibacterium tuosuense</name>
    <dbReference type="NCBI Taxonomy" id="1323745"/>
    <lineage>
        <taxon>Bacteria</taxon>
        <taxon>Pseudomonadati</taxon>
        <taxon>Pseudomonadota</taxon>
        <taxon>Gammaproteobacteria</taxon>
        <taxon>Chromatiales</taxon>
        <taxon>Chromatiaceae</taxon>
        <taxon>Arsukibacterium</taxon>
    </lineage>
</organism>
<keyword evidence="3" id="KW-1185">Reference proteome</keyword>
<protein>
    <submittedName>
        <fullName evidence="2">Uncharacterized protein</fullName>
    </submittedName>
</protein>
<feature type="transmembrane region" description="Helical" evidence="1">
    <location>
        <begin position="80"/>
        <end position="101"/>
    </location>
</feature>
<keyword evidence="1" id="KW-1133">Transmembrane helix</keyword>
<dbReference type="EMBL" id="OBEB01000005">
    <property type="protein sequence ID" value="SNY53848.1"/>
    <property type="molecule type" value="Genomic_DNA"/>
</dbReference>
<keyword evidence="1" id="KW-0812">Transmembrane</keyword>
<gene>
    <name evidence="2" type="ORF">SAMN06297280_2472</name>
</gene>
<dbReference type="OrthoDB" id="9998759at2"/>
<evidence type="ECO:0000313" key="3">
    <source>
        <dbReference type="Proteomes" id="UP000219353"/>
    </source>
</evidence>
<dbReference type="Proteomes" id="UP000219353">
    <property type="component" value="Unassembled WGS sequence"/>
</dbReference>
<feature type="transmembrane region" description="Helical" evidence="1">
    <location>
        <begin position="57"/>
        <end position="74"/>
    </location>
</feature>
<evidence type="ECO:0000313" key="2">
    <source>
        <dbReference type="EMBL" id="SNY53848.1"/>
    </source>
</evidence>